<organism evidence="1">
    <name type="scientific">viral metagenome</name>
    <dbReference type="NCBI Taxonomy" id="1070528"/>
    <lineage>
        <taxon>unclassified sequences</taxon>
        <taxon>metagenomes</taxon>
        <taxon>organismal metagenomes</taxon>
    </lineage>
</organism>
<dbReference type="EMBL" id="MT144588">
    <property type="protein sequence ID" value="QJH93404.1"/>
    <property type="molecule type" value="Genomic_DNA"/>
</dbReference>
<proteinExistence type="predicted"/>
<gene>
    <name evidence="1" type="ORF">TM448A00064_0013</name>
    <name evidence="2" type="ORF">TM448B00061_0024</name>
</gene>
<dbReference type="EMBL" id="MT143971">
    <property type="protein sequence ID" value="QJA43834.1"/>
    <property type="molecule type" value="Genomic_DNA"/>
</dbReference>
<accession>A0A6H1Z8F7</accession>
<dbReference type="AlphaFoldDB" id="A0A6H1Z8F7"/>
<evidence type="ECO:0000313" key="1">
    <source>
        <dbReference type="EMBL" id="QJA43834.1"/>
    </source>
</evidence>
<protein>
    <submittedName>
        <fullName evidence="1">Uncharacterized protein</fullName>
    </submittedName>
</protein>
<sequence length="223" mass="24703">MEATGTKSTLGPVTVGQVYHLLKGYTRPDDDGNWCGDDYKALNVEGVQALCVEICKAMPEQLVGATRVTTVDRNFPVKVSIPTMSMDKKYDSGSQTPEEHAKSARFGEISLTLREYISSIKFSPKFQTELPDWASLARLLALAIWPDMISLSVDHLTEVGRAGQFWRSLLNPERDWKCLIIGISERAFIRAEGKDDELIDGVLIPAHTLVELTMSFGSALELP</sequence>
<reference evidence="1" key="1">
    <citation type="submission" date="2020-03" db="EMBL/GenBank/DDBJ databases">
        <title>The deep terrestrial virosphere.</title>
        <authorList>
            <person name="Holmfeldt K."/>
            <person name="Nilsson E."/>
            <person name="Simone D."/>
            <person name="Lopez-Fernandez M."/>
            <person name="Wu X."/>
            <person name="de Brujin I."/>
            <person name="Lundin D."/>
            <person name="Andersson A."/>
            <person name="Bertilsson S."/>
            <person name="Dopson M."/>
        </authorList>
    </citation>
    <scope>NUCLEOTIDE SEQUENCE</scope>
    <source>
        <strain evidence="1">TM448A00064</strain>
        <strain evidence="2">TM448B00061</strain>
    </source>
</reference>
<name>A0A6H1Z8F7_9ZZZZ</name>
<evidence type="ECO:0000313" key="2">
    <source>
        <dbReference type="EMBL" id="QJH93404.1"/>
    </source>
</evidence>